<evidence type="ECO:0000313" key="2">
    <source>
        <dbReference type="Proteomes" id="UP001180020"/>
    </source>
</evidence>
<evidence type="ECO:0008006" key="3">
    <source>
        <dbReference type="Google" id="ProtNLM"/>
    </source>
</evidence>
<reference evidence="1" key="1">
    <citation type="journal article" date="2023" name="Nat. Commun.">
        <title>Diploid and tetraploid genomes of Acorus and the evolution of monocots.</title>
        <authorList>
            <person name="Ma L."/>
            <person name="Liu K.W."/>
            <person name="Li Z."/>
            <person name="Hsiao Y.Y."/>
            <person name="Qi Y."/>
            <person name="Fu T."/>
            <person name="Tang G.D."/>
            <person name="Zhang D."/>
            <person name="Sun W.H."/>
            <person name="Liu D.K."/>
            <person name="Li Y."/>
            <person name="Chen G.Z."/>
            <person name="Liu X.D."/>
            <person name="Liao X.Y."/>
            <person name="Jiang Y.T."/>
            <person name="Yu X."/>
            <person name="Hao Y."/>
            <person name="Huang J."/>
            <person name="Zhao X.W."/>
            <person name="Ke S."/>
            <person name="Chen Y.Y."/>
            <person name="Wu W.L."/>
            <person name="Hsu J.L."/>
            <person name="Lin Y.F."/>
            <person name="Huang M.D."/>
            <person name="Li C.Y."/>
            <person name="Huang L."/>
            <person name="Wang Z.W."/>
            <person name="Zhao X."/>
            <person name="Zhong W.Y."/>
            <person name="Peng D.H."/>
            <person name="Ahmad S."/>
            <person name="Lan S."/>
            <person name="Zhang J.S."/>
            <person name="Tsai W.C."/>
            <person name="Van de Peer Y."/>
            <person name="Liu Z.J."/>
        </authorList>
    </citation>
    <scope>NUCLEOTIDE SEQUENCE</scope>
    <source>
        <strain evidence="1">CP</strain>
    </source>
</reference>
<proteinExistence type="predicted"/>
<dbReference type="Proteomes" id="UP001180020">
    <property type="component" value="Unassembled WGS sequence"/>
</dbReference>
<sequence length="127" mass="14882">MAVEFARDIGLSHIWVCSDSQVIIDALNRGGSGPAQFQSEFERIHACSRPDDPIYFCKVERDHVRAPKVLARTARQIQQTIYTVHLQDDRIRRLIYPYIQTRKLTKDKLVDILTIEEMEWRQRSKAL</sequence>
<keyword evidence="2" id="KW-1185">Reference proteome</keyword>
<reference evidence="1" key="2">
    <citation type="submission" date="2023-06" db="EMBL/GenBank/DDBJ databases">
        <authorList>
            <person name="Ma L."/>
            <person name="Liu K.-W."/>
            <person name="Li Z."/>
            <person name="Hsiao Y.-Y."/>
            <person name="Qi Y."/>
            <person name="Fu T."/>
            <person name="Tang G."/>
            <person name="Zhang D."/>
            <person name="Sun W.-H."/>
            <person name="Liu D.-K."/>
            <person name="Li Y."/>
            <person name="Chen G.-Z."/>
            <person name="Liu X.-D."/>
            <person name="Liao X.-Y."/>
            <person name="Jiang Y.-T."/>
            <person name="Yu X."/>
            <person name="Hao Y."/>
            <person name="Huang J."/>
            <person name="Zhao X.-W."/>
            <person name="Ke S."/>
            <person name="Chen Y.-Y."/>
            <person name="Wu W.-L."/>
            <person name="Hsu J.-L."/>
            <person name="Lin Y.-F."/>
            <person name="Huang M.-D."/>
            <person name="Li C.-Y."/>
            <person name="Huang L."/>
            <person name="Wang Z.-W."/>
            <person name="Zhao X."/>
            <person name="Zhong W.-Y."/>
            <person name="Peng D.-H."/>
            <person name="Ahmad S."/>
            <person name="Lan S."/>
            <person name="Zhang J.-S."/>
            <person name="Tsai W.-C."/>
            <person name="Van De Peer Y."/>
            <person name="Liu Z.-J."/>
        </authorList>
    </citation>
    <scope>NUCLEOTIDE SEQUENCE</scope>
    <source>
        <strain evidence="1">CP</strain>
        <tissue evidence="1">Leaves</tissue>
    </source>
</reference>
<dbReference type="EMBL" id="JAUJYO010000007">
    <property type="protein sequence ID" value="KAK1312760.1"/>
    <property type="molecule type" value="Genomic_DNA"/>
</dbReference>
<name>A0AAV9EGY6_ACOCL</name>
<dbReference type="AlphaFoldDB" id="A0AAV9EGY6"/>
<accession>A0AAV9EGY6</accession>
<gene>
    <name evidence="1" type="ORF">QJS10_CPA07g00149</name>
</gene>
<comment type="caution">
    <text evidence="1">The sequence shown here is derived from an EMBL/GenBank/DDBJ whole genome shotgun (WGS) entry which is preliminary data.</text>
</comment>
<protein>
    <recommendedName>
        <fullName evidence="3">RNase H type-1 domain-containing protein</fullName>
    </recommendedName>
</protein>
<organism evidence="1 2">
    <name type="scientific">Acorus calamus</name>
    <name type="common">Sweet flag</name>
    <dbReference type="NCBI Taxonomy" id="4465"/>
    <lineage>
        <taxon>Eukaryota</taxon>
        <taxon>Viridiplantae</taxon>
        <taxon>Streptophyta</taxon>
        <taxon>Embryophyta</taxon>
        <taxon>Tracheophyta</taxon>
        <taxon>Spermatophyta</taxon>
        <taxon>Magnoliopsida</taxon>
        <taxon>Liliopsida</taxon>
        <taxon>Acoraceae</taxon>
        <taxon>Acorus</taxon>
    </lineage>
</organism>
<evidence type="ECO:0000313" key="1">
    <source>
        <dbReference type="EMBL" id="KAK1312760.1"/>
    </source>
</evidence>